<dbReference type="SUPFAM" id="SSF54523">
    <property type="entry name" value="Pili subunits"/>
    <property type="match status" value="1"/>
</dbReference>
<feature type="domain" description="General secretion pathway GspH" evidence="12">
    <location>
        <begin position="57"/>
        <end position="157"/>
    </location>
</feature>
<evidence type="ECO:0000256" key="1">
    <source>
        <dbReference type="ARBA" id="ARBA00004377"/>
    </source>
</evidence>
<evidence type="ECO:0000313" key="13">
    <source>
        <dbReference type="EMBL" id="RIA45579.1"/>
    </source>
</evidence>
<evidence type="ECO:0000256" key="8">
    <source>
        <dbReference type="ARBA" id="ARBA00023136"/>
    </source>
</evidence>
<evidence type="ECO:0000256" key="3">
    <source>
        <dbReference type="ARBA" id="ARBA00022475"/>
    </source>
</evidence>
<protein>
    <recommendedName>
        <fullName evidence="2">Type II secretion system protein H</fullName>
    </recommendedName>
    <alternativeName>
        <fullName evidence="10">General secretion pathway protein H</fullName>
    </alternativeName>
</protein>
<evidence type="ECO:0000256" key="9">
    <source>
        <dbReference type="ARBA" id="ARBA00025772"/>
    </source>
</evidence>
<evidence type="ECO:0000256" key="2">
    <source>
        <dbReference type="ARBA" id="ARBA00021549"/>
    </source>
</evidence>
<keyword evidence="8 11" id="KW-0472">Membrane</keyword>
<dbReference type="InterPro" id="IPR002416">
    <property type="entry name" value="T2SS_protein-GspH"/>
</dbReference>
<comment type="caution">
    <text evidence="13">The sequence shown here is derived from an EMBL/GenBank/DDBJ whole genome shotgun (WGS) entry which is preliminary data.</text>
</comment>
<evidence type="ECO:0000256" key="4">
    <source>
        <dbReference type="ARBA" id="ARBA00022481"/>
    </source>
</evidence>
<sequence length="163" mass="17254">MPTSIPATFEPRGVARDLNSLGFTLAELMVVLVILGLASAAVVMTIPDSGSGVRDDMQRFAARLSAARDRAIVAARPMSVWVAPSGYGFAQRIEGEWVPLDDKPFVTTDWRHQAIALVDASGPARVTFDTTGAAVAPLTITLVRNDARASVSVTTSGKVTIDE</sequence>
<keyword evidence="7 11" id="KW-1133">Transmembrane helix</keyword>
<dbReference type="Pfam" id="PF12019">
    <property type="entry name" value="GspH"/>
    <property type="match status" value="1"/>
</dbReference>
<dbReference type="Proteomes" id="UP000266568">
    <property type="component" value="Unassembled WGS sequence"/>
</dbReference>
<keyword evidence="6 11" id="KW-0812">Transmembrane</keyword>
<dbReference type="OrthoDB" id="7189369at2"/>
<evidence type="ECO:0000313" key="14">
    <source>
        <dbReference type="Proteomes" id="UP000266568"/>
    </source>
</evidence>
<keyword evidence="3" id="KW-1003">Cell membrane</keyword>
<reference evidence="13 14" key="1">
    <citation type="submission" date="2018-08" db="EMBL/GenBank/DDBJ databases">
        <title>Genomic Encyclopedia of Type Strains, Phase IV (KMG-IV): sequencing the most valuable type-strain genomes for metagenomic binning, comparative biology and taxonomic classification.</title>
        <authorList>
            <person name="Goeker M."/>
        </authorList>
    </citation>
    <scope>NUCLEOTIDE SEQUENCE [LARGE SCALE GENOMIC DNA]</scope>
    <source>
        <strain evidence="13 14">DSM 25527</strain>
    </source>
</reference>
<dbReference type="GO" id="GO:0005886">
    <property type="term" value="C:plasma membrane"/>
    <property type="evidence" value="ECO:0007669"/>
    <property type="project" value="UniProtKB-SubCell"/>
</dbReference>
<dbReference type="Pfam" id="PF07963">
    <property type="entry name" value="N_methyl"/>
    <property type="match status" value="1"/>
</dbReference>
<dbReference type="InterPro" id="IPR012902">
    <property type="entry name" value="N_methyl_site"/>
</dbReference>
<dbReference type="GO" id="GO:0015627">
    <property type="term" value="C:type II protein secretion system complex"/>
    <property type="evidence" value="ECO:0007669"/>
    <property type="project" value="InterPro"/>
</dbReference>
<dbReference type="EMBL" id="QXDC01000002">
    <property type="protein sequence ID" value="RIA45579.1"/>
    <property type="molecule type" value="Genomic_DNA"/>
</dbReference>
<keyword evidence="4" id="KW-0488">Methylation</keyword>
<feature type="transmembrane region" description="Helical" evidence="11">
    <location>
        <begin position="20"/>
        <end position="44"/>
    </location>
</feature>
<proteinExistence type="inferred from homology"/>
<organism evidence="13 14">
    <name type="scientific">Hephaestia caeni</name>
    <dbReference type="NCBI Taxonomy" id="645617"/>
    <lineage>
        <taxon>Bacteria</taxon>
        <taxon>Pseudomonadati</taxon>
        <taxon>Pseudomonadota</taxon>
        <taxon>Alphaproteobacteria</taxon>
        <taxon>Sphingomonadales</taxon>
        <taxon>Sphingomonadaceae</taxon>
        <taxon>Hephaestia</taxon>
    </lineage>
</organism>
<name>A0A397PCA5_9SPHN</name>
<evidence type="ECO:0000256" key="6">
    <source>
        <dbReference type="ARBA" id="ARBA00022692"/>
    </source>
</evidence>
<keyword evidence="14" id="KW-1185">Reference proteome</keyword>
<comment type="subcellular location">
    <subcellularLocation>
        <location evidence="1">Cell inner membrane</location>
        <topology evidence="1">Single-pass membrane protein</topology>
    </subcellularLocation>
</comment>
<dbReference type="AlphaFoldDB" id="A0A397PCA5"/>
<dbReference type="GO" id="GO:0015628">
    <property type="term" value="P:protein secretion by the type II secretion system"/>
    <property type="evidence" value="ECO:0007669"/>
    <property type="project" value="InterPro"/>
</dbReference>
<evidence type="ECO:0000256" key="5">
    <source>
        <dbReference type="ARBA" id="ARBA00022519"/>
    </source>
</evidence>
<evidence type="ECO:0000256" key="7">
    <source>
        <dbReference type="ARBA" id="ARBA00022989"/>
    </source>
</evidence>
<dbReference type="RefSeq" id="WP_119034109.1">
    <property type="nucleotide sequence ID" value="NZ_QXDC01000002.1"/>
</dbReference>
<dbReference type="InterPro" id="IPR022346">
    <property type="entry name" value="T2SS_GspH"/>
</dbReference>
<gene>
    <name evidence="13" type="ORF">DFR49_0099</name>
</gene>
<dbReference type="PRINTS" id="PR00885">
    <property type="entry name" value="BCTERIALGSPH"/>
</dbReference>
<dbReference type="Gene3D" id="3.55.40.10">
    <property type="entry name" value="minor pseudopilin epsh domain"/>
    <property type="match status" value="1"/>
</dbReference>
<keyword evidence="5" id="KW-0997">Cell inner membrane</keyword>
<comment type="similarity">
    <text evidence="9">Belongs to the GSP H family.</text>
</comment>
<dbReference type="NCBIfam" id="TIGR02532">
    <property type="entry name" value="IV_pilin_GFxxxE"/>
    <property type="match status" value="1"/>
</dbReference>
<evidence type="ECO:0000256" key="10">
    <source>
        <dbReference type="ARBA" id="ARBA00030775"/>
    </source>
</evidence>
<evidence type="ECO:0000259" key="12">
    <source>
        <dbReference type="Pfam" id="PF12019"/>
    </source>
</evidence>
<accession>A0A397PCA5</accession>
<evidence type="ECO:0000256" key="11">
    <source>
        <dbReference type="SAM" id="Phobius"/>
    </source>
</evidence>
<dbReference type="InterPro" id="IPR045584">
    <property type="entry name" value="Pilin-like"/>
</dbReference>